<dbReference type="OrthoDB" id="3158924at2759"/>
<keyword evidence="1" id="KW-0732">Signal</keyword>
<dbReference type="InterPro" id="IPR050951">
    <property type="entry name" value="Retrovirus_Pol_polyprotein"/>
</dbReference>
<feature type="signal peptide" evidence="1">
    <location>
        <begin position="1"/>
        <end position="24"/>
    </location>
</feature>
<organism evidence="2 3">
    <name type="scientific">Austropuccinia psidii MF-1</name>
    <dbReference type="NCBI Taxonomy" id="1389203"/>
    <lineage>
        <taxon>Eukaryota</taxon>
        <taxon>Fungi</taxon>
        <taxon>Dikarya</taxon>
        <taxon>Basidiomycota</taxon>
        <taxon>Pucciniomycotina</taxon>
        <taxon>Pucciniomycetes</taxon>
        <taxon>Pucciniales</taxon>
        <taxon>Sphaerophragmiaceae</taxon>
        <taxon>Austropuccinia</taxon>
    </lineage>
</organism>
<name>A0A9Q3EMX9_9BASI</name>
<dbReference type="Proteomes" id="UP000765509">
    <property type="component" value="Unassembled WGS sequence"/>
</dbReference>
<dbReference type="InterPro" id="IPR036397">
    <property type="entry name" value="RNaseH_sf"/>
</dbReference>
<protein>
    <recommendedName>
        <fullName evidence="4">Integrase catalytic domain-containing protein</fullName>
    </recommendedName>
</protein>
<dbReference type="PANTHER" id="PTHR37984:SF15">
    <property type="entry name" value="INTEGRASE CATALYTIC DOMAIN-CONTAINING PROTEIN"/>
    <property type="match status" value="1"/>
</dbReference>
<accession>A0A9Q3EMX9</accession>
<dbReference type="AlphaFoldDB" id="A0A9Q3EMX9"/>
<gene>
    <name evidence="2" type="ORF">O181_064896</name>
</gene>
<evidence type="ECO:0000313" key="2">
    <source>
        <dbReference type="EMBL" id="MBW0525181.1"/>
    </source>
</evidence>
<reference evidence="2" key="1">
    <citation type="submission" date="2021-03" db="EMBL/GenBank/DDBJ databases">
        <title>Draft genome sequence of rust myrtle Austropuccinia psidii MF-1, a brazilian biotype.</title>
        <authorList>
            <person name="Quecine M.C."/>
            <person name="Pachon D.M.R."/>
            <person name="Bonatelli M.L."/>
            <person name="Correr F.H."/>
            <person name="Franceschini L.M."/>
            <person name="Leite T.F."/>
            <person name="Margarido G.R.A."/>
            <person name="Almeida C.A."/>
            <person name="Ferrarezi J.A."/>
            <person name="Labate C.A."/>
        </authorList>
    </citation>
    <scope>NUCLEOTIDE SEQUENCE</scope>
    <source>
        <strain evidence="2">MF-1</strain>
    </source>
</reference>
<evidence type="ECO:0008006" key="4">
    <source>
        <dbReference type="Google" id="ProtNLM"/>
    </source>
</evidence>
<dbReference type="SUPFAM" id="SSF53098">
    <property type="entry name" value="Ribonuclease H-like"/>
    <property type="match status" value="1"/>
</dbReference>
<proteinExistence type="predicted"/>
<evidence type="ECO:0000313" key="3">
    <source>
        <dbReference type="Proteomes" id="UP000765509"/>
    </source>
</evidence>
<dbReference type="PANTHER" id="PTHR37984">
    <property type="entry name" value="PROTEIN CBG26694"/>
    <property type="match status" value="1"/>
</dbReference>
<comment type="caution">
    <text evidence="2">The sequence shown here is derived from an EMBL/GenBank/DDBJ whole genome shotgun (WGS) entry which is preliminary data.</text>
</comment>
<dbReference type="GO" id="GO:0003676">
    <property type="term" value="F:nucleic acid binding"/>
    <property type="evidence" value="ECO:0007669"/>
    <property type="project" value="InterPro"/>
</dbReference>
<evidence type="ECO:0000256" key="1">
    <source>
        <dbReference type="SAM" id="SignalP"/>
    </source>
</evidence>
<feature type="chain" id="PRO_5040107860" description="Integrase catalytic domain-containing protein" evidence="1">
    <location>
        <begin position="25"/>
        <end position="115"/>
    </location>
</feature>
<dbReference type="InterPro" id="IPR012337">
    <property type="entry name" value="RNaseH-like_sf"/>
</dbReference>
<dbReference type="Gene3D" id="3.30.420.10">
    <property type="entry name" value="Ribonuclease H-like superfamily/Ribonuclease H"/>
    <property type="match status" value="1"/>
</dbReference>
<sequence length="115" mass="13247">MDTAFLIWNRVLSFIGILTSIISGRDPKFTSVLWTNLHQLCGTQLSFSTADHPQTGGLAERMIQNLEDMIRRICAYDLEFEYCDGFPPDWCTLLPVLEFEYKTSIHDITNKPLLF</sequence>
<keyword evidence="3" id="KW-1185">Reference proteome</keyword>
<dbReference type="EMBL" id="AVOT02031614">
    <property type="protein sequence ID" value="MBW0525181.1"/>
    <property type="molecule type" value="Genomic_DNA"/>
</dbReference>